<evidence type="ECO:0000313" key="3">
    <source>
        <dbReference type="Proteomes" id="UP001151516"/>
    </source>
</evidence>
<evidence type="ECO:0000256" key="1">
    <source>
        <dbReference type="SAM" id="MobiDB-lite"/>
    </source>
</evidence>
<dbReference type="AlphaFoldDB" id="A0A9W8GLD0"/>
<sequence length="489" mass="54937">MDVDTKSNTSSDSDSASDSSDSAVAKSEDLEREPLADVSDDEFSNKLKPRSNKHLGRVPFEYRTAQCVEPIARRWPVHRTKYTYDYEPEDIRPAGAHRTMQGLLADRTNNITRQIILRGDMPNNDYSTVYSNRRIDVMSKNAIQWPAIDYRRYMDHIQADRLLPLGIDHMRESRDLYTSAGLEEPGQEWDQRQVDFLYGEESAEGSASLVRSGFAHGFTAARDGDEIADTRTNGGMGIVVRRAKHASTTGLVHSGDDTEFLTHLHIKYPGLAEARSTRVPLLDAFEDRDPDVLSKYYLPVIDMARTQVLGQVLRATGGSQLPQLSKFASCSVAEEAVSGVSRTWDKVSESWRYKLEAGYGLEKSRRSRLFRPYPGSARTGWISVLEAAVASDIPPEVIARCYHRLIKLCDVPVHKDERFLSSIFARSRIVAKRRYAPQAPESDEGDEEESDSSHDSTEEPNAEPGAPRAHEAEPDFMLVLDSEESDFNE</sequence>
<feature type="compositionally biased region" description="Basic and acidic residues" evidence="1">
    <location>
        <begin position="26"/>
        <end position="35"/>
    </location>
</feature>
<proteinExistence type="predicted"/>
<organism evidence="2 3">
    <name type="scientific">Coemansia spiralis</name>
    <dbReference type="NCBI Taxonomy" id="417178"/>
    <lineage>
        <taxon>Eukaryota</taxon>
        <taxon>Fungi</taxon>
        <taxon>Fungi incertae sedis</taxon>
        <taxon>Zoopagomycota</taxon>
        <taxon>Kickxellomycotina</taxon>
        <taxon>Kickxellomycetes</taxon>
        <taxon>Kickxellales</taxon>
        <taxon>Kickxellaceae</taxon>
        <taxon>Coemansia</taxon>
    </lineage>
</organism>
<comment type="caution">
    <text evidence="2">The sequence shown here is derived from an EMBL/GenBank/DDBJ whole genome shotgun (WGS) entry which is preliminary data.</text>
</comment>
<dbReference type="Proteomes" id="UP001151516">
    <property type="component" value="Unassembled WGS sequence"/>
</dbReference>
<feature type="compositionally biased region" description="Low complexity" evidence="1">
    <location>
        <begin position="1"/>
        <end position="25"/>
    </location>
</feature>
<evidence type="ECO:0000313" key="2">
    <source>
        <dbReference type="EMBL" id="KAJ2688246.1"/>
    </source>
</evidence>
<keyword evidence="3" id="KW-1185">Reference proteome</keyword>
<name>A0A9W8GLD0_9FUNG</name>
<protein>
    <submittedName>
        <fullName evidence="2">Uncharacterized protein</fullName>
    </submittedName>
</protein>
<feature type="compositionally biased region" description="Acidic residues" evidence="1">
    <location>
        <begin position="441"/>
        <end position="450"/>
    </location>
</feature>
<feature type="region of interest" description="Disordered" evidence="1">
    <location>
        <begin position="435"/>
        <end position="489"/>
    </location>
</feature>
<accession>A0A9W8GLD0</accession>
<feature type="region of interest" description="Disordered" evidence="1">
    <location>
        <begin position="1"/>
        <end position="50"/>
    </location>
</feature>
<dbReference type="EMBL" id="JANBTX010000051">
    <property type="protein sequence ID" value="KAJ2688246.1"/>
    <property type="molecule type" value="Genomic_DNA"/>
</dbReference>
<gene>
    <name evidence="2" type="ORF">IWW39_002372</name>
</gene>
<reference evidence="2" key="1">
    <citation type="submission" date="2022-07" db="EMBL/GenBank/DDBJ databases">
        <title>Phylogenomic reconstructions and comparative analyses of Kickxellomycotina fungi.</title>
        <authorList>
            <person name="Reynolds N.K."/>
            <person name="Stajich J.E."/>
            <person name="Barry K."/>
            <person name="Grigoriev I.V."/>
            <person name="Crous P."/>
            <person name="Smith M.E."/>
        </authorList>
    </citation>
    <scope>NUCLEOTIDE SEQUENCE</scope>
    <source>
        <strain evidence="2">CBS 109367</strain>
    </source>
</reference>
<dbReference type="OrthoDB" id="5591498at2759"/>